<dbReference type="EMBL" id="CP001810">
    <property type="protein sequence ID" value="ADL32792.1"/>
    <property type="molecule type" value="Genomic_DNA"/>
</dbReference>
<feature type="transmembrane region" description="Helical" evidence="1">
    <location>
        <begin position="469"/>
        <end position="487"/>
    </location>
</feature>
<feature type="transmembrane region" description="Helical" evidence="1">
    <location>
        <begin position="105"/>
        <end position="125"/>
    </location>
</feature>
<keyword evidence="1" id="KW-0812">Transmembrane</keyword>
<dbReference type="InterPro" id="IPR051533">
    <property type="entry name" value="WaaL-like"/>
</dbReference>
<name>E0S2G9_BUTPB</name>
<dbReference type="PANTHER" id="PTHR37422:SF13">
    <property type="entry name" value="LIPOPOLYSACCHARIDE BIOSYNTHESIS PROTEIN PA4999-RELATED"/>
    <property type="match status" value="1"/>
</dbReference>
<dbReference type="KEGG" id="bpb:bpr_I0040"/>
<keyword evidence="1" id="KW-1133">Transmembrane helix</keyword>
<evidence type="ECO:0000313" key="2">
    <source>
        <dbReference type="EMBL" id="ADL32792.1"/>
    </source>
</evidence>
<feature type="transmembrane region" description="Helical" evidence="1">
    <location>
        <begin position="418"/>
        <end position="436"/>
    </location>
</feature>
<dbReference type="PANTHER" id="PTHR37422">
    <property type="entry name" value="TEICHURONIC ACID BIOSYNTHESIS PROTEIN TUAE"/>
    <property type="match status" value="1"/>
</dbReference>
<feature type="transmembrane region" description="Helical" evidence="1">
    <location>
        <begin position="33"/>
        <end position="52"/>
    </location>
</feature>
<evidence type="ECO:0000256" key="1">
    <source>
        <dbReference type="SAM" id="Phobius"/>
    </source>
</evidence>
<reference evidence="2 3" key="1">
    <citation type="journal article" date="2010" name="PLoS ONE">
        <title>The glycobiome of the rumen bacterium Butyrivibrio proteoclasticus B316(T) highlights adaptation to a polysaccharide-rich environment.</title>
        <authorList>
            <person name="Kelly W.J."/>
            <person name="Leahy S.C."/>
            <person name="Altermann E."/>
            <person name="Yeoman C.J."/>
            <person name="Dunne J.C."/>
            <person name="Kong Z."/>
            <person name="Pacheco D.M."/>
            <person name="Li D."/>
            <person name="Noel S.J."/>
            <person name="Moon C.D."/>
            <person name="Cookson A.L."/>
            <person name="Attwood G.T."/>
        </authorList>
    </citation>
    <scope>NUCLEOTIDE SEQUENCE [LARGE SCALE GENOMIC DNA]</scope>
    <source>
        <strain evidence="3">ATCC 51982 / DSM 14932 / B316</strain>
    </source>
</reference>
<dbReference type="Proteomes" id="UP000001299">
    <property type="component" value="Chromosome 1"/>
</dbReference>
<feature type="transmembrane region" description="Helical" evidence="1">
    <location>
        <begin position="175"/>
        <end position="195"/>
    </location>
</feature>
<evidence type="ECO:0008006" key="4">
    <source>
        <dbReference type="Google" id="ProtNLM"/>
    </source>
</evidence>
<feature type="transmembrane region" description="Helical" evidence="1">
    <location>
        <begin position="225"/>
        <end position="242"/>
    </location>
</feature>
<dbReference type="HOGENOM" id="CLU_036591_0_0_9"/>
<feature type="transmembrane region" description="Helical" evidence="1">
    <location>
        <begin position="134"/>
        <end position="155"/>
    </location>
</feature>
<sequence length="489" mass="55185">MQILYTIYLILLCGVLPIYMKDGYYELGEAKSLCYLLISAPFAALILFNILFAKRGQSDIAVDEELHAKSKVLASEFFLYGNAFSVLITFIFSSFKRTAFFGIEGWRNGVLTLSIAIAFCIIFSLNKYKTGEKILVILMIVPFLEMILSILNRFSIYPIDINGQNTSFLSTVGNINWFSGYLAIWVPLGISLMFLSKAFSKRFMFSGLYTVVGLIALFLQGSDGATLILIACYVFMLFWSLSDRNLFRKFLIQAVVLGISMTIVDMLIAFWGSYYNYEQTILLTICKSHIGIILVAAAFFLYRLGRLFEEINMPFRVNVYKWVCGVCLSVLAICCAAWLISSFDDSFGNGRGIIYRMCLDMFMGLSSWQKLVGIGQDCIYPYAMADSMWSSSFRNVFGDLVLTNAHCEFMTTLIERGLLGAFLYIGLFISVIYQLIKIKEKEPQALAFGLPIISYLVYEQISFSQVMSMPYAYILVGMGIGLCKVGNRD</sequence>
<protein>
    <recommendedName>
        <fullName evidence="4">O-antigen ligase</fullName>
    </recommendedName>
</protein>
<feature type="transmembrane region" description="Helical" evidence="1">
    <location>
        <begin position="202"/>
        <end position="219"/>
    </location>
</feature>
<dbReference type="STRING" id="515622.bpr_I0040"/>
<dbReference type="RefSeq" id="WP_013279451.1">
    <property type="nucleotide sequence ID" value="NC_014387.1"/>
</dbReference>
<gene>
    <name evidence="2" type="ordered locus">bpr_I0040</name>
</gene>
<keyword evidence="3" id="KW-1185">Reference proteome</keyword>
<dbReference type="eggNOG" id="ENOG502Z9D2">
    <property type="taxonomic scope" value="Bacteria"/>
</dbReference>
<proteinExistence type="predicted"/>
<evidence type="ECO:0000313" key="3">
    <source>
        <dbReference type="Proteomes" id="UP000001299"/>
    </source>
</evidence>
<keyword evidence="1" id="KW-0472">Membrane</keyword>
<feature type="transmembrane region" description="Helical" evidence="1">
    <location>
        <begin position="322"/>
        <end position="340"/>
    </location>
</feature>
<feature type="transmembrane region" description="Helical" evidence="1">
    <location>
        <begin position="281"/>
        <end position="302"/>
    </location>
</feature>
<feature type="transmembrane region" description="Helical" evidence="1">
    <location>
        <begin position="254"/>
        <end position="275"/>
    </location>
</feature>
<organism evidence="2 3">
    <name type="scientific">Butyrivibrio proteoclasticus (strain ATCC 51982 / DSM 14932 / B316)</name>
    <name type="common">Clostridium proteoclasticum</name>
    <dbReference type="NCBI Taxonomy" id="515622"/>
    <lineage>
        <taxon>Bacteria</taxon>
        <taxon>Bacillati</taxon>
        <taxon>Bacillota</taxon>
        <taxon>Clostridia</taxon>
        <taxon>Lachnospirales</taxon>
        <taxon>Lachnospiraceae</taxon>
        <taxon>Butyrivibrio</taxon>
    </lineage>
</organism>
<accession>E0S2G9</accession>
<feature type="transmembrane region" description="Helical" evidence="1">
    <location>
        <begin position="73"/>
        <end position="93"/>
    </location>
</feature>
<dbReference type="AlphaFoldDB" id="E0S2G9"/>